<keyword evidence="4" id="KW-0548">Nucleotidyltransferase</keyword>
<feature type="non-terminal residue" evidence="10">
    <location>
        <position position="1"/>
    </location>
</feature>
<evidence type="ECO:0000256" key="8">
    <source>
        <dbReference type="ARBA" id="ARBA00049244"/>
    </source>
</evidence>
<dbReference type="Gene3D" id="3.90.1600.10">
    <property type="entry name" value="Palm domain of DNA polymerase"/>
    <property type="match status" value="1"/>
</dbReference>
<evidence type="ECO:0000256" key="5">
    <source>
        <dbReference type="ARBA" id="ARBA00022705"/>
    </source>
</evidence>
<evidence type="ECO:0000256" key="7">
    <source>
        <dbReference type="ARBA" id="ARBA00023125"/>
    </source>
</evidence>
<evidence type="ECO:0000256" key="1">
    <source>
        <dbReference type="ARBA" id="ARBA00005755"/>
    </source>
</evidence>
<evidence type="ECO:0000256" key="6">
    <source>
        <dbReference type="ARBA" id="ARBA00022932"/>
    </source>
</evidence>
<dbReference type="GO" id="GO:0003887">
    <property type="term" value="F:DNA-directed DNA polymerase activity"/>
    <property type="evidence" value="ECO:0007669"/>
    <property type="project" value="UniProtKB-KW"/>
</dbReference>
<dbReference type="InterPro" id="IPR023211">
    <property type="entry name" value="DNA_pol_palm_dom_sf"/>
</dbReference>
<dbReference type="EC" id="2.7.7.7" evidence="2"/>
<reference evidence="10" key="1">
    <citation type="journal article" date="2014" name="Front. Microbiol.">
        <title>High frequency of phylogenetically diverse reductive dehalogenase-homologous genes in deep subseafloor sedimentary metagenomes.</title>
        <authorList>
            <person name="Kawai M."/>
            <person name="Futagami T."/>
            <person name="Toyoda A."/>
            <person name="Takaki Y."/>
            <person name="Nishi S."/>
            <person name="Hori S."/>
            <person name="Arai W."/>
            <person name="Tsubouchi T."/>
            <person name="Morono Y."/>
            <person name="Uchiyama I."/>
            <person name="Ito T."/>
            <person name="Fujiyama A."/>
            <person name="Inagaki F."/>
            <person name="Takami H."/>
        </authorList>
    </citation>
    <scope>NUCLEOTIDE SEQUENCE</scope>
    <source>
        <strain evidence="10">Expedition CK06-06</strain>
    </source>
</reference>
<name>X1B0Y4_9ZZZZ</name>
<dbReference type="EMBL" id="BART01011892">
    <property type="protein sequence ID" value="GAG89394.1"/>
    <property type="molecule type" value="Genomic_DNA"/>
</dbReference>
<dbReference type="GO" id="GO:0006260">
    <property type="term" value="P:DNA replication"/>
    <property type="evidence" value="ECO:0007669"/>
    <property type="project" value="UniProtKB-KW"/>
</dbReference>
<keyword evidence="5" id="KW-0235">DNA replication</keyword>
<dbReference type="Pfam" id="PF03175">
    <property type="entry name" value="DNA_pol_B_2"/>
    <property type="match status" value="1"/>
</dbReference>
<evidence type="ECO:0000256" key="4">
    <source>
        <dbReference type="ARBA" id="ARBA00022695"/>
    </source>
</evidence>
<gene>
    <name evidence="10" type="ORF">S01H4_25093</name>
</gene>
<evidence type="ECO:0000256" key="3">
    <source>
        <dbReference type="ARBA" id="ARBA00022679"/>
    </source>
</evidence>
<comment type="catalytic activity">
    <reaction evidence="8">
        <text>DNA(n) + a 2'-deoxyribonucleoside 5'-triphosphate = DNA(n+1) + diphosphate</text>
        <dbReference type="Rhea" id="RHEA:22508"/>
        <dbReference type="Rhea" id="RHEA-COMP:17339"/>
        <dbReference type="Rhea" id="RHEA-COMP:17340"/>
        <dbReference type="ChEBI" id="CHEBI:33019"/>
        <dbReference type="ChEBI" id="CHEBI:61560"/>
        <dbReference type="ChEBI" id="CHEBI:173112"/>
        <dbReference type="EC" id="2.7.7.7"/>
    </reaction>
</comment>
<dbReference type="Gene3D" id="1.10.287.690">
    <property type="entry name" value="Helix hairpin bin"/>
    <property type="match status" value="1"/>
</dbReference>
<dbReference type="PROSITE" id="PS00116">
    <property type="entry name" value="DNA_POLYMERASE_B"/>
    <property type="match status" value="1"/>
</dbReference>
<proteinExistence type="inferred from homology"/>
<keyword evidence="3" id="KW-0808">Transferase</keyword>
<feature type="domain" description="DNA-directed DNA polymerase family B mitochondria/virus" evidence="9">
    <location>
        <begin position="3"/>
        <end position="71"/>
    </location>
</feature>
<keyword evidence="7" id="KW-0238">DNA-binding</keyword>
<comment type="similarity">
    <text evidence="1">Belongs to the DNA polymerase type-B family.</text>
</comment>
<evidence type="ECO:0000259" key="9">
    <source>
        <dbReference type="Pfam" id="PF03175"/>
    </source>
</evidence>
<dbReference type="InterPro" id="IPR043502">
    <property type="entry name" value="DNA/RNA_pol_sf"/>
</dbReference>
<evidence type="ECO:0000256" key="2">
    <source>
        <dbReference type="ARBA" id="ARBA00012417"/>
    </source>
</evidence>
<dbReference type="InterPro" id="IPR004868">
    <property type="entry name" value="DNA-dir_DNA_pol_B_mt/vir"/>
</dbReference>
<dbReference type="SUPFAM" id="SSF56672">
    <property type="entry name" value="DNA/RNA polymerases"/>
    <property type="match status" value="1"/>
</dbReference>
<organism evidence="10">
    <name type="scientific">marine sediment metagenome</name>
    <dbReference type="NCBI Taxonomy" id="412755"/>
    <lineage>
        <taxon>unclassified sequences</taxon>
        <taxon>metagenomes</taxon>
        <taxon>ecological metagenomes</taxon>
    </lineage>
</organism>
<comment type="caution">
    <text evidence="10">The sequence shown here is derived from an EMBL/GenBank/DDBJ whole genome shotgun (WGS) entry which is preliminary data.</text>
</comment>
<sequence length="276" mass="31966">TPELLYAFEHNHIVKIEQAVIYEQADIFSTYVDRFYRLRQEFKYANVPEYVELCKKFLNTLYGKFGQKADEWEKIGDCPDEPDRVELCFTAGVNRVKQIRYLLGEIFELVGRGECYNSFPAISSQITADARMYLYKLMQQAKFENIFYCDTDSLIVNEVGLCNLQSQIDNVKLGSLKIVESTKNIVIRGLKDYQTQTKNVIKGIRKNAVEIRTGVYEQEQWPSFKGLLRSNDVNTYTIKKTTKVLSRDYTKGHVNSDGSVSPFVLDESYRLAPQLY</sequence>
<keyword evidence="6" id="KW-0239">DNA-directed DNA polymerase</keyword>
<dbReference type="InterPro" id="IPR017964">
    <property type="entry name" value="DNA-dir_DNA_pol_B_CS"/>
</dbReference>
<dbReference type="AlphaFoldDB" id="X1B0Y4"/>
<evidence type="ECO:0000313" key="10">
    <source>
        <dbReference type="EMBL" id="GAG89394.1"/>
    </source>
</evidence>
<dbReference type="GO" id="GO:0003677">
    <property type="term" value="F:DNA binding"/>
    <property type="evidence" value="ECO:0007669"/>
    <property type="project" value="UniProtKB-KW"/>
</dbReference>
<dbReference type="GO" id="GO:0000166">
    <property type="term" value="F:nucleotide binding"/>
    <property type="evidence" value="ECO:0007669"/>
    <property type="project" value="InterPro"/>
</dbReference>
<protein>
    <recommendedName>
        <fullName evidence="2">DNA-directed DNA polymerase</fullName>
        <ecNumber evidence="2">2.7.7.7</ecNumber>
    </recommendedName>
</protein>
<accession>X1B0Y4</accession>